<sequence length="87" mass="9697">ASSSSSQVLDSAPLPFHHEENGKALASQVDPSTFTRDLMELNTHTNDWNLREVHNIPSKLRIYKLSSAVENACADRAPLFEDINMIC</sequence>
<feature type="non-terminal residue" evidence="2">
    <location>
        <position position="1"/>
    </location>
</feature>
<reference evidence="2 3" key="1">
    <citation type="journal article" date="2018" name="BMC Genomics">
        <title>Comparative genome analyses reveal sequence features reflecting distinct modes of host-adaptation between dicot and monocot powdery mildew.</title>
        <authorList>
            <person name="Wu Y."/>
            <person name="Ma X."/>
            <person name="Pan Z."/>
            <person name="Kale S.D."/>
            <person name="Song Y."/>
            <person name="King H."/>
            <person name="Zhang Q."/>
            <person name="Presley C."/>
            <person name="Deng X."/>
            <person name="Wei C.I."/>
            <person name="Xiao S."/>
        </authorList>
    </citation>
    <scope>NUCLEOTIDE SEQUENCE [LARGE SCALE GENOMIC DNA]</scope>
    <source>
        <strain evidence="2">UCSC1</strain>
    </source>
</reference>
<name>A0A420H7U8_9PEZI</name>
<feature type="region of interest" description="Disordered" evidence="1">
    <location>
        <begin position="1"/>
        <end position="26"/>
    </location>
</feature>
<accession>A0A420H7U8</accession>
<dbReference type="EMBL" id="MCBR01022050">
    <property type="protein sequence ID" value="RKF53514.1"/>
    <property type="molecule type" value="Genomic_DNA"/>
</dbReference>
<organism evidence="2 3">
    <name type="scientific">Golovinomyces cichoracearum</name>
    <dbReference type="NCBI Taxonomy" id="62708"/>
    <lineage>
        <taxon>Eukaryota</taxon>
        <taxon>Fungi</taxon>
        <taxon>Dikarya</taxon>
        <taxon>Ascomycota</taxon>
        <taxon>Pezizomycotina</taxon>
        <taxon>Leotiomycetes</taxon>
        <taxon>Erysiphales</taxon>
        <taxon>Erysiphaceae</taxon>
        <taxon>Golovinomyces</taxon>
    </lineage>
</organism>
<proteinExistence type="predicted"/>
<comment type="caution">
    <text evidence="2">The sequence shown here is derived from an EMBL/GenBank/DDBJ whole genome shotgun (WGS) entry which is preliminary data.</text>
</comment>
<evidence type="ECO:0000313" key="3">
    <source>
        <dbReference type="Proteomes" id="UP000285405"/>
    </source>
</evidence>
<evidence type="ECO:0000256" key="1">
    <source>
        <dbReference type="SAM" id="MobiDB-lite"/>
    </source>
</evidence>
<evidence type="ECO:0000313" key="2">
    <source>
        <dbReference type="EMBL" id="RKF53514.1"/>
    </source>
</evidence>
<protein>
    <submittedName>
        <fullName evidence="2">Uncharacterized protein</fullName>
    </submittedName>
</protein>
<dbReference type="Proteomes" id="UP000285405">
    <property type="component" value="Unassembled WGS sequence"/>
</dbReference>
<gene>
    <name evidence="2" type="ORF">GcC1_220034</name>
</gene>
<dbReference type="AlphaFoldDB" id="A0A420H7U8"/>